<dbReference type="GO" id="GO:0016491">
    <property type="term" value="F:oxidoreductase activity"/>
    <property type="evidence" value="ECO:0007669"/>
    <property type="project" value="InterPro"/>
</dbReference>
<organism evidence="3">
    <name type="scientific">Candidatus Kentrum sp. TC</name>
    <dbReference type="NCBI Taxonomy" id="2126339"/>
    <lineage>
        <taxon>Bacteria</taxon>
        <taxon>Pseudomonadati</taxon>
        <taxon>Pseudomonadota</taxon>
        <taxon>Gammaproteobacteria</taxon>
        <taxon>Candidatus Kentrum</taxon>
    </lineage>
</organism>
<dbReference type="Pfam" id="PF00881">
    <property type="entry name" value="Nitroreductase"/>
    <property type="match status" value="1"/>
</dbReference>
<sequence>MRSDSPTRGRARQGTHDMKAHDIDDIETIKNYHEATKHHFHRHARSLGYLDWANQPNPFRRFVGAETIPLPLQERDESAPYEDIFAPGRIPAKGLSKESIGRFFEYSLAISAWKQAGASRWALRVNPSSGNLHPTEGYCVLPSLPGLNQSPSVYHYAPKEHALEIRAEFSQETWDLLPPDIFLVGLSSICWREAWKYGERAFRYCQHDCGHAYLALDAAARILGWRISLLDSVGDREISAALGLDRTHEFRTGEEEIPELIIAVQLKPEGKPTRRAIPDGFFYGVAKGKWFGQANSLSNSHHDWPLIGIAAQATRKPSDIEEPSSGSIQESVFDEVENGDPSERVSARKHSFPYEKGFSAYRVIKERRSAVAMDARTTLARETFYRILSRVVASGENFPWPPTIHLALFAHRVDSLTPGLYLLVREPNARADIEGATHGYFGWETPPGCPTDLPLYLLRAGDSTGIAKTLGCAQDIAGDGAFSLGMIARFRASLDTHGAWFYKRLFWESGMIGQLLYLEAEASGVSGTGIGCFFDDAVHELLGFRDTEFQSIYHFTVGGATPDPRIATLPAYERAYAASTPAPQSPFS</sequence>
<dbReference type="PANTHER" id="PTHR42741">
    <property type="entry name" value="NITROREDUCTASE FAMILY PROTEIN"/>
    <property type="match status" value="1"/>
</dbReference>
<dbReference type="PANTHER" id="PTHR42741:SF3">
    <property type="entry name" value="NITROREDUCTASE FAMILY PROTEIN"/>
    <property type="match status" value="1"/>
</dbReference>
<gene>
    <name evidence="3" type="ORF">BECKTC1821D_GA0114238_101441</name>
</gene>
<evidence type="ECO:0000313" key="3">
    <source>
        <dbReference type="EMBL" id="VFK42972.1"/>
    </source>
</evidence>
<dbReference type="SUPFAM" id="SSF55469">
    <property type="entry name" value="FMN-dependent nitroreductase-like"/>
    <property type="match status" value="2"/>
</dbReference>
<feature type="domain" description="Nitroreductase" evidence="2">
    <location>
        <begin position="473"/>
        <end position="558"/>
    </location>
</feature>
<name>A0A450YN79_9GAMM</name>
<dbReference type="InterPro" id="IPR029479">
    <property type="entry name" value="Nitroreductase"/>
</dbReference>
<protein>
    <submittedName>
        <fullName evidence="3">SagB-type dehydrogenase domain-containing protein</fullName>
    </submittedName>
</protein>
<dbReference type="CDD" id="cd02142">
    <property type="entry name" value="McbC_SagB-like_oxidoreductase"/>
    <property type="match status" value="2"/>
</dbReference>
<dbReference type="EMBL" id="CAADFS010000014">
    <property type="protein sequence ID" value="VFK42972.1"/>
    <property type="molecule type" value="Genomic_DNA"/>
</dbReference>
<dbReference type="InterPro" id="IPR000415">
    <property type="entry name" value="Nitroreductase-like"/>
</dbReference>
<dbReference type="AlphaFoldDB" id="A0A450YN79"/>
<evidence type="ECO:0000256" key="1">
    <source>
        <dbReference type="SAM" id="MobiDB-lite"/>
    </source>
</evidence>
<accession>A0A450YN79</accession>
<dbReference type="Gene3D" id="3.40.109.10">
    <property type="entry name" value="NADH Oxidase"/>
    <property type="match status" value="2"/>
</dbReference>
<feature type="region of interest" description="Disordered" evidence="1">
    <location>
        <begin position="316"/>
        <end position="347"/>
    </location>
</feature>
<reference evidence="3" key="1">
    <citation type="submission" date="2019-02" db="EMBL/GenBank/DDBJ databases">
        <authorList>
            <person name="Gruber-Vodicka R. H."/>
            <person name="Seah K. B. B."/>
        </authorList>
    </citation>
    <scope>NUCLEOTIDE SEQUENCE</scope>
    <source>
        <strain evidence="3">BECK_BZ123</strain>
    </source>
</reference>
<proteinExistence type="predicted"/>
<evidence type="ECO:0000259" key="2">
    <source>
        <dbReference type="Pfam" id="PF00881"/>
    </source>
</evidence>